<dbReference type="InterPro" id="IPR009019">
    <property type="entry name" value="KH_sf_prok-type"/>
</dbReference>
<protein>
    <recommendedName>
        <fullName evidence="4">Small ribosomal subunit protein uS3c</fullName>
    </recommendedName>
</protein>
<keyword evidence="7" id="KW-0934">Plastid</keyword>
<dbReference type="GO" id="GO:0022627">
    <property type="term" value="C:cytosolic small ribosomal subunit"/>
    <property type="evidence" value="ECO:0007669"/>
    <property type="project" value="TreeGrafter"/>
</dbReference>
<dbReference type="Gene3D" id="3.30.1140.32">
    <property type="entry name" value="Ribosomal protein S3, C-terminal domain"/>
    <property type="match status" value="1"/>
</dbReference>
<dbReference type="InterPro" id="IPR005704">
    <property type="entry name" value="Ribosomal_uS3_bac-typ"/>
</dbReference>
<dbReference type="PROSITE" id="PS00548">
    <property type="entry name" value="RIBOSOMAL_S3"/>
    <property type="match status" value="1"/>
</dbReference>
<dbReference type="SUPFAM" id="SSF54814">
    <property type="entry name" value="Prokaryotic type KH domain (KH-domain type II)"/>
    <property type="match status" value="1"/>
</dbReference>
<dbReference type="PANTHER" id="PTHR11760">
    <property type="entry name" value="30S/40S RIBOSOMAL PROTEIN S3"/>
    <property type="match status" value="1"/>
</dbReference>
<geneLocation type="non-photosynthetic plastid" evidence="7"/>
<evidence type="ECO:0000256" key="1">
    <source>
        <dbReference type="ARBA" id="ARBA00010761"/>
    </source>
</evidence>
<dbReference type="InterPro" id="IPR015946">
    <property type="entry name" value="KH_dom-like_a/b"/>
</dbReference>
<accession>A0A873HVR3</accession>
<proteinExistence type="inferred from homology"/>
<comment type="similarity">
    <text evidence="1 5">Belongs to the universal ribosomal protein uS3 family.</text>
</comment>
<dbReference type="AlphaFoldDB" id="A0A873HVR3"/>
<dbReference type="Pfam" id="PF00189">
    <property type="entry name" value="Ribosomal_S3_C"/>
    <property type="match status" value="1"/>
</dbReference>
<dbReference type="GO" id="GO:0003723">
    <property type="term" value="F:RNA binding"/>
    <property type="evidence" value="ECO:0007669"/>
    <property type="project" value="InterPro"/>
</dbReference>
<dbReference type="SUPFAM" id="SSF54821">
    <property type="entry name" value="Ribosomal protein S3 C-terminal domain"/>
    <property type="match status" value="1"/>
</dbReference>
<evidence type="ECO:0000256" key="5">
    <source>
        <dbReference type="RuleBase" id="RU003624"/>
    </source>
</evidence>
<dbReference type="InterPro" id="IPR001351">
    <property type="entry name" value="Ribosomal_uS3_C"/>
</dbReference>
<dbReference type="PANTHER" id="PTHR11760:SF19">
    <property type="entry name" value="SMALL RIBOSOMAL SUBUNIT PROTEIN US3C"/>
    <property type="match status" value="1"/>
</dbReference>
<feature type="domain" description="Small ribosomal subunit protein uS3 C-terminal" evidence="6">
    <location>
        <begin position="152"/>
        <end position="232"/>
    </location>
</feature>
<gene>
    <name evidence="7" type="primary">rps3</name>
    <name evidence="7" type="ORF">DBVPGpl_027</name>
</gene>
<dbReference type="RefSeq" id="YP_010040799.1">
    <property type="nucleotide sequence ID" value="NC_054192.1"/>
</dbReference>
<dbReference type="Gene3D" id="3.30.300.20">
    <property type="match status" value="1"/>
</dbReference>
<keyword evidence="2 5" id="KW-0689">Ribosomal protein</keyword>
<dbReference type="InterPro" id="IPR057258">
    <property type="entry name" value="Ribosomal_uS3"/>
</dbReference>
<evidence type="ECO:0000256" key="3">
    <source>
        <dbReference type="ARBA" id="ARBA00023274"/>
    </source>
</evidence>
<sequence length="244" mass="28469">MGQKVHPLGFRLGINQKHQNYWHVRRHYFSIWVQDAIFIRKYLEHIFIEMGLINIEIRRIHFEFSNIDILIHLANPNMLLYSKFPALANTPKKERTLISQLNALTNDLIVRLQNYYKKRYLPIPPKIFFNIKLQPEPNSFISANIIAQNLVNDLEKRKHFKKALTDVVEKAKSAGIKGIKIKLSGRINGIDKARIINYQWGAVPLHTLRAKIDYSQKSAKTIYGLFGVKVWVFHGESLTKLNNL</sequence>
<evidence type="ECO:0000313" key="7">
    <source>
        <dbReference type="EMBL" id="QOZ41695.1"/>
    </source>
</evidence>
<dbReference type="InterPro" id="IPR036419">
    <property type="entry name" value="Ribosomal_S3_C_sf"/>
</dbReference>
<dbReference type="HAMAP" id="MF_01309_B">
    <property type="entry name" value="Ribosomal_uS3_B"/>
    <property type="match status" value="1"/>
</dbReference>
<dbReference type="InterPro" id="IPR018280">
    <property type="entry name" value="Ribosomal_uS3_CS"/>
</dbReference>
<organism evidence="7">
    <name type="scientific">Prototheca wickerhamii</name>
    <dbReference type="NCBI Taxonomy" id="3111"/>
    <lineage>
        <taxon>Eukaryota</taxon>
        <taxon>Viridiplantae</taxon>
        <taxon>Chlorophyta</taxon>
        <taxon>core chlorophytes</taxon>
        <taxon>Trebouxiophyceae</taxon>
        <taxon>Chlorellales</taxon>
        <taxon>Chlorellaceae</taxon>
        <taxon>Prototheca</taxon>
    </lineage>
</organism>
<dbReference type="EMBL" id="MN794236">
    <property type="protein sequence ID" value="QOZ41695.1"/>
    <property type="molecule type" value="Genomic_DNA"/>
</dbReference>
<reference evidence="7" key="1">
    <citation type="journal article" name="Front. Plant Sci.">
        <title>Sequencing and Analysis of the Complete Organellar Genomes of Prototheca wickerhamii.</title>
        <authorList>
            <person name="Bakula Z."/>
            <person name="Gromadka R."/>
            <person name="Gawor J."/>
            <person name="Siedlecki P."/>
            <person name="Pomorski J.J."/>
            <person name="Maciszewski K."/>
            <person name="Gromadka A."/>
            <person name="Karnkowska A."/>
            <person name="Jagielski T."/>
        </authorList>
    </citation>
    <scope>NUCLEOTIDE SEQUENCE</scope>
    <source>
        <strain evidence="7">DBVPG</strain>
    </source>
</reference>
<dbReference type="GO" id="GO:0006412">
    <property type="term" value="P:translation"/>
    <property type="evidence" value="ECO:0007669"/>
    <property type="project" value="InterPro"/>
</dbReference>
<dbReference type="GO" id="GO:0003735">
    <property type="term" value="F:structural constituent of ribosome"/>
    <property type="evidence" value="ECO:0007669"/>
    <property type="project" value="InterPro"/>
</dbReference>
<evidence type="ECO:0000256" key="4">
    <source>
        <dbReference type="ARBA" id="ARBA00035154"/>
    </source>
</evidence>
<evidence type="ECO:0000259" key="6">
    <source>
        <dbReference type="Pfam" id="PF00189"/>
    </source>
</evidence>
<name>A0A873HVR3_PROWI</name>
<evidence type="ECO:0000256" key="2">
    <source>
        <dbReference type="ARBA" id="ARBA00022980"/>
    </source>
</evidence>
<dbReference type="NCBIfam" id="TIGR01009">
    <property type="entry name" value="rpsC_bact"/>
    <property type="match status" value="1"/>
</dbReference>
<keyword evidence="3 5" id="KW-0687">Ribonucleoprotein</keyword>
<dbReference type="GeneID" id="63880516"/>